<name>A0ABP9DNU0_9ACTN</name>
<proteinExistence type="predicted"/>
<accession>A0ABP9DNU0</accession>
<sequence>MSLDHTVKMFRLQAEACERLGSPLSAALLHRAAGDIASGGPCAAAVTGHEDAPGPAAVALRLLGAVHALVLTGRAPALAAHYPSAGGAFDPADPEPARQAFLATVAAELPFVRAWMTRPPQTNEVGRANLLATGVRWVLGGRDLPVRLFELGASAGLNLLADRFRYESPGFAYGPADSPVVLRGAWRDRPPAWLRGTPPPLRFTERRGCDPTPIDPCSPEGALALRAYVWADQLERFARLDGALRLAAATPPRVDPVGAAAFLRTVEPAEGALTVVWHSVMRQYVPAPEWSEVEAELDRLAAASTPTAPFARVALEPGRREQGHRFLLTVRSGGEPEQVLAEAVPHGLPAWQPADLTTL</sequence>
<dbReference type="Pfam" id="PF10094">
    <property type="entry name" value="DUF2332"/>
    <property type="match status" value="1"/>
</dbReference>
<protein>
    <submittedName>
        <fullName evidence="1">DUF2332 domain-containing protein</fullName>
    </submittedName>
</protein>
<evidence type="ECO:0000313" key="1">
    <source>
        <dbReference type="EMBL" id="GAA4850700.1"/>
    </source>
</evidence>
<keyword evidence="2" id="KW-1185">Reference proteome</keyword>
<dbReference type="PIRSF" id="PIRSF012608">
    <property type="entry name" value="UCP012608"/>
    <property type="match status" value="1"/>
</dbReference>
<dbReference type="RefSeq" id="WP_345697300.1">
    <property type="nucleotide sequence ID" value="NZ_BAABIS010000001.1"/>
</dbReference>
<dbReference type="Proteomes" id="UP001501752">
    <property type="component" value="Unassembled WGS sequence"/>
</dbReference>
<reference evidence="2" key="1">
    <citation type="journal article" date="2019" name="Int. J. Syst. Evol. Microbiol.">
        <title>The Global Catalogue of Microorganisms (GCM) 10K type strain sequencing project: providing services to taxonomists for standard genome sequencing and annotation.</title>
        <authorList>
            <consortium name="The Broad Institute Genomics Platform"/>
            <consortium name="The Broad Institute Genome Sequencing Center for Infectious Disease"/>
            <person name="Wu L."/>
            <person name="Ma J."/>
        </authorList>
    </citation>
    <scope>NUCLEOTIDE SEQUENCE [LARGE SCALE GENOMIC DNA]</scope>
    <source>
        <strain evidence="2">JCM 13006</strain>
    </source>
</reference>
<organism evidence="1 2">
    <name type="scientific">Kitasatospora terrestris</name>
    <dbReference type="NCBI Taxonomy" id="258051"/>
    <lineage>
        <taxon>Bacteria</taxon>
        <taxon>Bacillati</taxon>
        <taxon>Actinomycetota</taxon>
        <taxon>Actinomycetes</taxon>
        <taxon>Kitasatosporales</taxon>
        <taxon>Streptomycetaceae</taxon>
        <taxon>Kitasatospora</taxon>
    </lineage>
</organism>
<comment type="caution">
    <text evidence="1">The sequence shown here is derived from an EMBL/GenBank/DDBJ whole genome shotgun (WGS) entry which is preliminary data.</text>
</comment>
<gene>
    <name evidence="1" type="ORF">GCM10023235_29620</name>
</gene>
<evidence type="ECO:0000313" key="2">
    <source>
        <dbReference type="Proteomes" id="UP001501752"/>
    </source>
</evidence>
<dbReference type="EMBL" id="BAABIS010000001">
    <property type="protein sequence ID" value="GAA4850700.1"/>
    <property type="molecule type" value="Genomic_DNA"/>
</dbReference>
<dbReference type="InterPro" id="IPR011200">
    <property type="entry name" value="UCP012608"/>
</dbReference>